<name>A0A286RB45_9BACT</name>
<feature type="compositionally biased region" description="Polar residues" evidence="1">
    <location>
        <begin position="40"/>
        <end position="54"/>
    </location>
</feature>
<dbReference type="AlphaFoldDB" id="A0A286RB45"/>
<dbReference type="EMBL" id="CP018477">
    <property type="protein sequence ID" value="ASV73167.1"/>
    <property type="molecule type" value="Genomic_DNA"/>
</dbReference>
<accession>A0A286RB45</accession>
<keyword evidence="3" id="KW-1185">Reference proteome</keyword>
<evidence type="ECO:0000313" key="2">
    <source>
        <dbReference type="EMBL" id="ASV73167.1"/>
    </source>
</evidence>
<dbReference type="Proteomes" id="UP000215086">
    <property type="component" value="Chromosome"/>
</dbReference>
<sequence>MTQKGHDVSECDPECRYYYRQTQDKSSNPICRKNPPILTNKPSPLTNTPSTFQASEHPVPLTRPRFLEWATEV</sequence>
<evidence type="ECO:0000313" key="3">
    <source>
        <dbReference type="Proteomes" id="UP000215086"/>
    </source>
</evidence>
<protein>
    <submittedName>
        <fullName evidence="2">Uncharacterized protein</fullName>
    </submittedName>
</protein>
<gene>
    <name evidence="2" type="ORF">THTE_0565</name>
</gene>
<proteinExistence type="predicted"/>
<dbReference type="KEGG" id="ttf:THTE_0565"/>
<evidence type="ECO:0000256" key="1">
    <source>
        <dbReference type="SAM" id="MobiDB-lite"/>
    </source>
</evidence>
<feature type="region of interest" description="Disordered" evidence="1">
    <location>
        <begin position="26"/>
        <end position="61"/>
    </location>
</feature>
<organism evidence="2 3">
    <name type="scientific">Thermogutta terrifontis</name>
    <dbReference type="NCBI Taxonomy" id="1331910"/>
    <lineage>
        <taxon>Bacteria</taxon>
        <taxon>Pseudomonadati</taxon>
        <taxon>Planctomycetota</taxon>
        <taxon>Planctomycetia</taxon>
        <taxon>Pirellulales</taxon>
        <taxon>Thermoguttaceae</taxon>
        <taxon>Thermogutta</taxon>
    </lineage>
</organism>
<reference evidence="2 3" key="1">
    <citation type="journal article" name="Front. Microbiol.">
        <title>Sugar Metabolism of the First Thermophilic Planctomycete Thermogutta terrifontis: Comparative Genomic and Transcriptomic Approaches.</title>
        <authorList>
            <person name="Elcheninov A.G."/>
            <person name="Menzel P."/>
            <person name="Gudbergsdottir S.R."/>
            <person name="Slesarev A.I."/>
            <person name="Kadnikov V.V."/>
            <person name="Krogh A."/>
            <person name="Bonch-Osmolovskaya E.A."/>
            <person name="Peng X."/>
            <person name="Kublanov I.V."/>
        </authorList>
    </citation>
    <scope>NUCLEOTIDE SEQUENCE [LARGE SCALE GENOMIC DNA]</scope>
    <source>
        <strain evidence="2 3">R1</strain>
    </source>
</reference>